<dbReference type="PANTHER" id="PTHR19431">
    <property type="entry name" value="60S RIBOSOMAL PROTEIN L4"/>
    <property type="match status" value="1"/>
</dbReference>
<dbReference type="GO" id="GO:1990904">
    <property type="term" value="C:ribonucleoprotein complex"/>
    <property type="evidence" value="ECO:0007669"/>
    <property type="project" value="UniProtKB-KW"/>
</dbReference>
<sequence length="273" mass="30919">MKEKSGILSIEGKKIKEVELPEFFSHPVREDIISKVLEAKKTMQPYSPSLVAGKQHAASGKIVHRRHVWRSGYGRGMSRIPRKIISRRGSQFNWIGAEVSSTRGGRRAHPPKVISMLNKQKINKKEVKKALMSALSATADIKQISLRYRRIEEKDLKEREFPIIVESKFISLKTKEFLESMKKILGEKIFPVSLRKREVRSGKGKSRGRKYKSNAGILIVTGKNEKMKAKDFPIRNAENLGISDLAAGGPGRLVIYTEQAIKDLQNKFGEKLK</sequence>
<dbReference type="Gene3D" id="3.40.1370.10">
    <property type="match status" value="1"/>
</dbReference>
<dbReference type="Pfam" id="PF00573">
    <property type="entry name" value="Ribosomal_L4"/>
    <property type="match status" value="1"/>
</dbReference>
<keyword evidence="2 4" id="KW-0689">Ribosomal protein</keyword>
<evidence type="ECO:0000256" key="3">
    <source>
        <dbReference type="ARBA" id="ARBA00023274"/>
    </source>
</evidence>
<dbReference type="GO" id="GO:0005840">
    <property type="term" value="C:ribosome"/>
    <property type="evidence" value="ECO:0007669"/>
    <property type="project" value="UniProtKB-KW"/>
</dbReference>
<dbReference type="EMBL" id="KT007010">
    <property type="protein sequence ID" value="AKQ03269.1"/>
    <property type="molecule type" value="Genomic_DNA"/>
</dbReference>
<name>A0A0H4TR64_9ARCH</name>
<reference evidence="4" key="1">
    <citation type="journal article" date="2015" name="ISME J.">
        <title>Aquifer environment selects for microbial species cohorts in sediment and groundwater.</title>
        <authorList>
            <person name="Hug L.A."/>
            <person name="Thomas B.C."/>
            <person name="Brown C.T."/>
            <person name="Frischkorn K.R."/>
            <person name="Williams K.H."/>
            <person name="Tringe S.G."/>
            <person name="Banfield J.F."/>
        </authorList>
    </citation>
    <scope>NUCLEOTIDE SEQUENCE</scope>
</reference>
<evidence type="ECO:0000256" key="2">
    <source>
        <dbReference type="ARBA" id="ARBA00022980"/>
    </source>
</evidence>
<keyword evidence="3" id="KW-0687">Ribonucleoprotein</keyword>
<organism evidence="4">
    <name type="scientific">uncultured archaeon Rifle_16ft_4_minimus_37913</name>
    <dbReference type="NCBI Taxonomy" id="1665152"/>
    <lineage>
        <taxon>Archaea</taxon>
        <taxon>environmental samples</taxon>
    </lineage>
</organism>
<evidence type="ECO:0000313" key="4">
    <source>
        <dbReference type="EMBL" id="AKQ03269.1"/>
    </source>
</evidence>
<dbReference type="SUPFAM" id="SSF52166">
    <property type="entry name" value="Ribosomal protein L4"/>
    <property type="match status" value="1"/>
</dbReference>
<dbReference type="AlphaFoldDB" id="A0A0H4TR64"/>
<dbReference type="InterPro" id="IPR023574">
    <property type="entry name" value="Ribosomal_uL4_dom_sf"/>
</dbReference>
<dbReference type="GO" id="GO:0006412">
    <property type="term" value="P:translation"/>
    <property type="evidence" value="ECO:0007669"/>
    <property type="project" value="InterPro"/>
</dbReference>
<accession>A0A0H4TR64</accession>
<gene>
    <name evidence="4" type="primary">rpl4</name>
</gene>
<evidence type="ECO:0000256" key="1">
    <source>
        <dbReference type="ARBA" id="ARBA00010528"/>
    </source>
</evidence>
<dbReference type="InterPro" id="IPR002136">
    <property type="entry name" value="Ribosomal_uL4"/>
</dbReference>
<proteinExistence type="inferred from homology"/>
<comment type="similarity">
    <text evidence="1">Belongs to the universal ribosomal protein uL4 family.</text>
</comment>
<dbReference type="InterPro" id="IPR045240">
    <property type="entry name" value="Ribosomal_uL4_euk/arch"/>
</dbReference>
<dbReference type="GO" id="GO:0003735">
    <property type="term" value="F:structural constituent of ribosome"/>
    <property type="evidence" value="ECO:0007669"/>
    <property type="project" value="InterPro"/>
</dbReference>
<protein>
    <submittedName>
        <fullName evidence="4">Rpl4lp, 50S ribosomal protein L4P, large subunit ribosomal protein L4e</fullName>
    </submittedName>
</protein>